<feature type="domain" description="Rieske" evidence="6">
    <location>
        <begin position="8"/>
        <end position="109"/>
    </location>
</feature>
<gene>
    <name evidence="7" type="ORF">Q4610_19875</name>
</gene>
<evidence type="ECO:0000256" key="2">
    <source>
        <dbReference type="ARBA" id="ARBA00022723"/>
    </source>
</evidence>
<dbReference type="PROSITE" id="PS51296">
    <property type="entry name" value="RIESKE"/>
    <property type="match status" value="1"/>
</dbReference>
<dbReference type="EMBL" id="JAUQOM010000021">
    <property type="protein sequence ID" value="MDO7837309.1"/>
    <property type="molecule type" value="Genomic_DNA"/>
</dbReference>
<proteinExistence type="predicted"/>
<evidence type="ECO:0000313" key="7">
    <source>
        <dbReference type="EMBL" id="MDO7837309.1"/>
    </source>
</evidence>
<keyword evidence="2" id="KW-0479">Metal-binding</keyword>
<protein>
    <submittedName>
        <fullName evidence="7">Aromatic ring-hydroxylating dioxygenase subunit alpha</fullName>
    </submittedName>
</protein>
<name>A0ABT8ZTK3_9SPHN</name>
<keyword evidence="1" id="KW-0001">2Fe-2S</keyword>
<dbReference type="Pfam" id="PF00355">
    <property type="entry name" value="Rieske"/>
    <property type="match status" value="1"/>
</dbReference>
<evidence type="ECO:0000259" key="6">
    <source>
        <dbReference type="PROSITE" id="PS51296"/>
    </source>
</evidence>
<dbReference type="GO" id="GO:0051213">
    <property type="term" value="F:dioxygenase activity"/>
    <property type="evidence" value="ECO:0007669"/>
    <property type="project" value="UniProtKB-KW"/>
</dbReference>
<comment type="caution">
    <text evidence="7">The sequence shown here is derived from an EMBL/GenBank/DDBJ whole genome shotgun (WGS) entry which is preliminary data.</text>
</comment>
<dbReference type="InterPro" id="IPR044043">
    <property type="entry name" value="VanA_C_cat"/>
</dbReference>
<evidence type="ECO:0000256" key="4">
    <source>
        <dbReference type="ARBA" id="ARBA00023004"/>
    </source>
</evidence>
<evidence type="ECO:0000256" key="5">
    <source>
        <dbReference type="ARBA" id="ARBA00023014"/>
    </source>
</evidence>
<evidence type="ECO:0000256" key="3">
    <source>
        <dbReference type="ARBA" id="ARBA00023002"/>
    </source>
</evidence>
<dbReference type="InterPro" id="IPR017941">
    <property type="entry name" value="Rieske_2Fe-2S"/>
</dbReference>
<reference evidence="7" key="1">
    <citation type="submission" date="2023-07" db="EMBL/GenBank/DDBJ databases">
        <title>Bacterial whole genome sequence for Sphingobium sp. HBC34.</title>
        <authorList>
            <person name="Le V."/>
            <person name="Ko S.-R."/>
            <person name="Ahn C.-Y."/>
            <person name="Oh H.-M."/>
        </authorList>
    </citation>
    <scope>NUCLEOTIDE SEQUENCE</scope>
    <source>
        <strain evidence="7">HBC34</strain>
    </source>
</reference>
<keyword evidence="5" id="KW-0411">Iron-sulfur</keyword>
<organism evidence="7 8">
    <name type="scientific">Sphingobium cyanobacteriorum</name>
    <dbReference type="NCBI Taxonomy" id="3063954"/>
    <lineage>
        <taxon>Bacteria</taxon>
        <taxon>Pseudomonadati</taxon>
        <taxon>Pseudomonadota</taxon>
        <taxon>Alphaproteobacteria</taxon>
        <taxon>Sphingomonadales</taxon>
        <taxon>Sphingomonadaceae</taxon>
        <taxon>Sphingobium</taxon>
    </lineage>
</organism>
<dbReference type="PANTHER" id="PTHR21266">
    <property type="entry name" value="IRON-SULFUR DOMAIN CONTAINING PROTEIN"/>
    <property type="match status" value="1"/>
</dbReference>
<evidence type="ECO:0000256" key="1">
    <source>
        <dbReference type="ARBA" id="ARBA00022714"/>
    </source>
</evidence>
<dbReference type="Proteomes" id="UP001176471">
    <property type="component" value="Unassembled WGS sequence"/>
</dbReference>
<sequence>MNWLRNCWYQAGWADEVSADTPLVRRILNEPILFFRGAHGDVIALVDRCPHRFAPLSAGRIDGDTVTCGYHGLAFGRAGSCVANPHGPVTSKMQVKAYEVVERHGALWVWMGDAADADHGLLPDLSFIDATPESARIQMYMPTAANYQLIADNIMDLSHADYLHPTSIGGIITGADATTREEGRHVIAEWHSSNCVPPPAYAPMVAPSERADIWTQVVWQPPGLMILSTAAMQVGEARTPGHESVTLHNMVPETETTTHYFMCSTRRFLVDNEGFNAMLRASLAHAFLNEDKPMLEKQQRSMGTSDLWALDPVLLKVDAGAVRARRKLDALLDAERLARP</sequence>
<dbReference type="SUPFAM" id="SSF55961">
    <property type="entry name" value="Bet v1-like"/>
    <property type="match status" value="1"/>
</dbReference>
<keyword evidence="4" id="KW-0408">Iron</keyword>
<dbReference type="SUPFAM" id="SSF50022">
    <property type="entry name" value="ISP domain"/>
    <property type="match status" value="1"/>
</dbReference>
<dbReference type="Gene3D" id="2.102.10.10">
    <property type="entry name" value="Rieske [2Fe-2S] iron-sulphur domain"/>
    <property type="match status" value="1"/>
</dbReference>
<keyword evidence="7" id="KW-0223">Dioxygenase</keyword>
<accession>A0ABT8ZTK3</accession>
<dbReference type="InterPro" id="IPR050584">
    <property type="entry name" value="Cholesterol_7-desaturase"/>
</dbReference>
<dbReference type="PANTHER" id="PTHR21266:SF60">
    <property type="entry name" value="3-KETOSTEROID-9-ALPHA-MONOOXYGENASE, OXYGENASE COMPONENT"/>
    <property type="match status" value="1"/>
</dbReference>
<dbReference type="RefSeq" id="WP_304537608.1">
    <property type="nucleotide sequence ID" value="NZ_JAUQOM010000021.1"/>
</dbReference>
<dbReference type="Gene3D" id="3.90.380.10">
    <property type="entry name" value="Naphthalene 1,2-dioxygenase Alpha Subunit, Chain A, domain 1"/>
    <property type="match status" value="1"/>
</dbReference>
<dbReference type="InterPro" id="IPR036922">
    <property type="entry name" value="Rieske_2Fe-2S_sf"/>
</dbReference>
<dbReference type="Pfam" id="PF19112">
    <property type="entry name" value="VanA_C"/>
    <property type="match status" value="1"/>
</dbReference>
<dbReference type="CDD" id="cd08878">
    <property type="entry name" value="RHO_alpha_C_DMO-like"/>
    <property type="match status" value="1"/>
</dbReference>
<keyword evidence="8" id="KW-1185">Reference proteome</keyword>
<evidence type="ECO:0000313" key="8">
    <source>
        <dbReference type="Proteomes" id="UP001176471"/>
    </source>
</evidence>
<keyword evidence="3" id="KW-0560">Oxidoreductase</keyword>